<keyword evidence="6" id="KW-1185">Reference proteome</keyword>
<evidence type="ECO:0000313" key="5">
    <source>
        <dbReference type="EMBL" id="KAH7113812.1"/>
    </source>
</evidence>
<feature type="compositionally biased region" description="Basic and acidic residues" evidence="3">
    <location>
        <begin position="66"/>
        <end position="80"/>
    </location>
</feature>
<proteinExistence type="predicted"/>
<dbReference type="GO" id="GO:0008270">
    <property type="term" value="F:zinc ion binding"/>
    <property type="evidence" value="ECO:0007669"/>
    <property type="project" value="InterPro"/>
</dbReference>
<dbReference type="OrthoDB" id="4898680at2759"/>
<evidence type="ECO:0000256" key="3">
    <source>
        <dbReference type="SAM" id="MobiDB-lite"/>
    </source>
</evidence>
<reference evidence="5" key="1">
    <citation type="journal article" date="2021" name="Nat. Commun.">
        <title>Genetic determinants of endophytism in the Arabidopsis root mycobiome.</title>
        <authorList>
            <person name="Mesny F."/>
            <person name="Miyauchi S."/>
            <person name="Thiergart T."/>
            <person name="Pickel B."/>
            <person name="Atanasova L."/>
            <person name="Karlsson M."/>
            <person name="Huettel B."/>
            <person name="Barry K.W."/>
            <person name="Haridas S."/>
            <person name="Chen C."/>
            <person name="Bauer D."/>
            <person name="Andreopoulos W."/>
            <person name="Pangilinan J."/>
            <person name="LaButti K."/>
            <person name="Riley R."/>
            <person name="Lipzen A."/>
            <person name="Clum A."/>
            <person name="Drula E."/>
            <person name="Henrissat B."/>
            <person name="Kohler A."/>
            <person name="Grigoriev I.V."/>
            <person name="Martin F.M."/>
            <person name="Hacquard S."/>
        </authorList>
    </citation>
    <scope>NUCLEOTIDE SEQUENCE</scope>
    <source>
        <strain evidence="5">MPI-CAGE-CH-0243</strain>
    </source>
</reference>
<sequence length="729" mass="81144">MRCDHAPICGRCRQRGIIDQCFYHPAPLTKQRSKDAESRSGTSSVSQSQKKRRLTKNANDTQELSWENHEDRMSPIPRDDDPPDSDLVGKTSFREGYLGPTSYAAILPKDDDPSPAYDRPPSIASDEDQESMMQQPLTRTMRHQMASAILKSLRRYRRIQNLVKIYWTGSQAGVVPEMINISVLDALKTTVDKYNLTERAPSAELVSTVLENSSKPLDISPTIQAQDFYTLVTGDNLRLEVIGYLLSTAGKACYFGLEPYTMGSDADRSIKSQFIKEMLRSSTMCLILCTLITPVNDIMLWLLFDNLVLTSIMSGMSSAIVWRRLGELATQIYNLGIHRESNTANLPLFLAETRRRMYCAAYTLDKGTSTFLGRPNLLNKRYTDVTLPGDLSDEEICAPPEILALAISNLDENGWNTDSRYFRSSWIRIRYRSSQFREEILDLSLAKLDNDSEHKLMDISRRIRESWDEIPPHLRYRNSCWEEAIPTSVCFMLLIIYLTHFYNDFMVHKLLSPPSPSAPSATLLSLSLTLLTSVLGLSRSLRDRSYDILRDCLHATIVFGVPSASVLASALQAQQRTRQPFPGDISRAEVIRTLAVLISHLESASHIDFAGTRRAGGDYGVCRKAARLFARIVDGVLEGEGVVSAPHTETTNVTFPISSGSGAEAEVSVFGAEEGLVAEIEGEGFGLDLDLFGGIESMDFACQGMGMGIGMSGAFREEGDWGVLGQWAV</sequence>
<comment type="caution">
    <text evidence="5">The sequence shown here is derived from an EMBL/GenBank/DDBJ whole genome shotgun (WGS) entry which is preliminary data.</text>
</comment>
<dbReference type="Proteomes" id="UP000700596">
    <property type="component" value="Unassembled WGS sequence"/>
</dbReference>
<dbReference type="GO" id="GO:0003677">
    <property type="term" value="F:DNA binding"/>
    <property type="evidence" value="ECO:0007669"/>
    <property type="project" value="InterPro"/>
</dbReference>
<feature type="region of interest" description="Disordered" evidence="3">
    <location>
        <begin position="29"/>
        <end position="130"/>
    </location>
</feature>
<evidence type="ECO:0000256" key="2">
    <source>
        <dbReference type="ARBA" id="ARBA00023242"/>
    </source>
</evidence>
<dbReference type="PANTHER" id="PTHR31001">
    <property type="entry name" value="UNCHARACTERIZED TRANSCRIPTIONAL REGULATORY PROTEIN"/>
    <property type="match status" value="1"/>
</dbReference>
<accession>A0A9P9D7B6</accession>
<dbReference type="PANTHER" id="PTHR31001:SF40">
    <property type="entry name" value="ZN(II)2CYS6 TRANSCRIPTION FACTOR (EUROFUNG)"/>
    <property type="match status" value="1"/>
</dbReference>
<dbReference type="GO" id="GO:0006351">
    <property type="term" value="P:DNA-templated transcription"/>
    <property type="evidence" value="ECO:0007669"/>
    <property type="project" value="InterPro"/>
</dbReference>
<dbReference type="InterPro" id="IPR050613">
    <property type="entry name" value="Sec_Metabolite_Reg"/>
</dbReference>
<keyword evidence="2" id="KW-0539">Nucleus</keyword>
<evidence type="ECO:0000256" key="1">
    <source>
        <dbReference type="ARBA" id="ARBA00004123"/>
    </source>
</evidence>
<feature type="compositionally biased region" description="Polar residues" evidence="3">
    <location>
        <begin position="56"/>
        <end position="65"/>
    </location>
</feature>
<dbReference type="AlphaFoldDB" id="A0A9P9D7B6"/>
<dbReference type="GO" id="GO:0005634">
    <property type="term" value="C:nucleus"/>
    <property type="evidence" value="ECO:0007669"/>
    <property type="project" value="UniProtKB-SubCell"/>
</dbReference>
<dbReference type="InterPro" id="IPR007219">
    <property type="entry name" value="XnlR_reg_dom"/>
</dbReference>
<evidence type="ECO:0000259" key="4">
    <source>
        <dbReference type="SMART" id="SM00906"/>
    </source>
</evidence>
<gene>
    <name evidence="5" type="ORF">B0J11DRAFT_585019</name>
</gene>
<protein>
    <recommendedName>
        <fullName evidence="4">Xylanolytic transcriptional activator regulatory domain-containing protein</fullName>
    </recommendedName>
</protein>
<name>A0A9P9D7B6_9PLEO</name>
<dbReference type="EMBL" id="JAGMWT010000018">
    <property type="protein sequence ID" value="KAH7113812.1"/>
    <property type="molecule type" value="Genomic_DNA"/>
</dbReference>
<dbReference type="Pfam" id="PF04082">
    <property type="entry name" value="Fungal_trans"/>
    <property type="match status" value="1"/>
</dbReference>
<feature type="compositionally biased region" description="Low complexity" evidence="3">
    <location>
        <begin position="39"/>
        <end position="48"/>
    </location>
</feature>
<dbReference type="CDD" id="cd12148">
    <property type="entry name" value="fungal_TF_MHR"/>
    <property type="match status" value="1"/>
</dbReference>
<feature type="domain" description="Xylanolytic transcriptional activator regulatory" evidence="4">
    <location>
        <begin position="321"/>
        <end position="394"/>
    </location>
</feature>
<dbReference type="SMART" id="SM00906">
    <property type="entry name" value="Fungal_trans"/>
    <property type="match status" value="1"/>
</dbReference>
<comment type="subcellular location">
    <subcellularLocation>
        <location evidence="1">Nucleus</location>
    </subcellularLocation>
</comment>
<evidence type="ECO:0000313" key="6">
    <source>
        <dbReference type="Proteomes" id="UP000700596"/>
    </source>
</evidence>
<organism evidence="5 6">
    <name type="scientific">Dendryphion nanum</name>
    <dbReference type="NCBI Taxonomy" id="256645"/>
    <lineage>
        <taxon>Eukaryota</taxon>
        <taxon>Fungi</taxon>
        <taxon>Dikarya</taxon>
        <taxon>Ascomycota</taxon>
        <taxon>Pezizomycotina</taxon>
        <taxon>Dothideomycetes</taxon>
        <taxon>Pleosporomycetidae</taxon>
        <taxon>Pleosporales</taxon>
        <taxon>Torulaceae</taxon>
        <taxon>Dendryphion</taxon>
    </lineage>
</organism>